<gene>
    <name evidence="3" type="ORF">HSB1_30070</name>
</gene>
<dbReference type="eggNOG" id="arCOG02482">
    <property type="taxonomic scope" value="Archaea"/>
</dbReference>
<dbReference type="PANTHER" id="PTHR34512">
    <property type="entry name" value="CELL SURFACE PROTEIN"/>
    <property type="match status" value="1"/>
</dbReference>
<dbReference type="Proteomes" id="UP000007813">
    <property type="component" value="Unassembled WGS sequence"/>
</dbReference>
<dbReference type="InterPro" id="IPR011047">
    <property type="entry name" value="Quinoprotein_ADH-like_sf"/>
</dbReference>
<dbReference type="PROSITE" id="PS51318">
    <property type="entry name" value="TAT"/>
    <property type="match status" value="1"/>
</dbReference>
<feature type="region of interest" description="Disordered" evidence="1">
    <location>
        <begin position="38"/>
        <end position="67"/>
    </location>
</feature>
<evidence type="ECO:0000313" key="4">
    <source>
        <dbReference type="Proteomes" id="UP000007813"/>
    </source>
</evidence>
<comment type="caution">
    <text evidence="3">The sequence shown here is derived from an EMBL/GenBank/DDBJ whole genome shotgun (WGS) entry which is preliminary data.</text>
</comment>
<dbReference type="EMBL" id="ALJD01000008">
    <property type="protein sequence ID" value="EJN58529.1"/>
    <property type="molecule type" value="Genomic_DNA"/>
</dbReference>
<evidence type="ECO:0000256" key="1">
    <source>
        <dbReference type="SAM" id="MobiDB-lite"/>
    </source>
</evidence>
<dbReference type="InterPro" id="IPR015943">
    <property type="entry name" value="WD40/YVTN_repeat-like_dom_sf"/>
</dbReference>
<dbReference type="PANTHER" id="PTHR34512:SF30">
    <property type="entry name" value="OUTER MEMBRANE PROTEIN ASSEMBLY FACTOR BAMB"/>
    <property type="match status" value="1"/>
</dbReference>
<dbReference type="SMART" id="SM00564">
    <property type="entry name" value="PQQ"/>
    <property type="match status" value="5"/>
</dbReference>
<protein>
    <recommendedName>
        <fullName evidence="2">Pyrrolo-quinoline quinone repeat domain-containing protein</fullName>
    </recommendedName>
</protein>
<organism evidence="3 4">
    <name type="scientific">Halogranum salarium B-1</name>
    <dbReference type="NCBI Taxonomy" id="1210908"/>
    <lineage>
        <taxon>Archaea</taxon>
        <taxon>Methanobacteriati</taxon>
        <taxon>Methanobacteriota</taxon>
        <taxon>Stenosarchaea group</taxon>
        <taxon>Halobacteria</taxon>
        <taxon>Halobacteriales</taxon>
        <taxon>Haloferacaceae</taxon>
    </lineage>
</organism>
<evidence type="ECO:0000259" key="2">
    <source>
        <dbReference type="Pfam" id="PF13360"/>
    </source>
</evidence>
<reference evidence="3 4" key="1">
    <citation type="journal article" date="2012" name="J. Bacteriol.">
        <title>Draft Genome Sequence of the Extremely Halophilic Archaeon Halogranum salarium B-1T.</title>
        <authorList>
            <person name="Kim K.K."/>
            <person name="Lee K.C."/>
            <person name="Lee J.S."/>
        </authorList>
    </citation>
    <scope>NUCLEOTIDE SEQUENCE [LARGE SCALE GENOMIC DNA]</scope>
    <source>
        <strain evidence="3 4">B-1</strain>
    </source>
</reference>
<dbReference type="InterPro" id="IPR006311">
    <property type="entry name" value="TAT_signal"/>
</dbReference>
<dbReference type="SUPFAM" id="SSF50998">
    <property type="entry name" value="Quinoprotein alcohol dehydrogenase-like"/>
    <property type="match status" value="1"/>
</dbReference>
<proteinExistence type="predicted"/>
<dbReference type="InterPro" id="IPR002372">
    <property type="entry name" value="PQQ_rpt_dom"/>
</dbReference>
<evidence type="ECO:0000313" key="3">
    <source>
        <dbReference type="EMBL" id="EJN58529.1"/>
    </source>
</evidence>
<dbReference type="InterPro" id="IPR018391">
    <property type="entry name" value="PQQ_b-propeller_rpt"/>
</dbReference>
<feature type="domain" description="Pyrrolo-quinoline quinone repeat" evidence="2">
    <location>
        <begin position="123"/>
        <end position="299"/>
    </location>
</feature>
<sequence>MSTMCPPTRRSFLAASGAVSLSVLALCTRWLYDGRPSADGVPVARPRQRRHLSGESGPWPTLGYDARRSGFRPDTPAFGRDTRIVPTSTAGLVERTPPVVGDGVRLTCADGYVSTSEAELVWRARLVARNTDGRERWRLTGKTGVSTPTVVGQTCFVVLDQQTLAVDCVTGERRWRHDVGSDRPGSAPAVVGERVYVADDRLYALDAVTGDRLWQSDAELEYGVHGLAATKDVVCVTTGDGEHGRLYAFDSDGSRQWDTAQVGENYAPPVVGERHVFVARTESGHIHAVSLADGSIAWTVARGTRGGPVTVADDTVFLTDARESQVVALDTNTGERRWTRAFESSGRGRGLAPRVAGDTVYAVVGTTPSVFTRLDRRSGELQDSFALDFEPLTGPAVGDDAIYVGAASVDGER</sequence>
<dbReference type="Gene3D" id="2.40.128.630">
    <property type="match status" value="1"/>
</dbReference>
<name>J3JEP0_9EURY</name>
<dbReference type="Pfam" id="PF13360">
    <property type="entry name" value="PQQ_2"/>
    <property type="match status" value="1"/>
</dbReference>
<dbReference type="AlphaFoldDB" id="J3JEP0"/>
<accession>J3JEP0</accession>
<dbReference type="Gene3D" id="2.130.10.10">
    <property type="entry name" value="YVTN repeat-like/Quinoprotein amine dehydrogenase"/>
    <property type="match status" value="1"/>
</dbReference>